<proteinExistence type="predicted"/>
<evidence type="ECO:0008006" key="3">
    <source>
        <dbReference type="Google" id="ProtNLM"/>
    </source>
</evidence>
<dbReference type="OrthoDB" id="1425096at2"/>
<protein>
    <recommendedName>
        <fullName evidence="3">Apea-like HEPN domain-containing protein</fullName>
    </recommendedName>
</protein>
<organism evidence="1 2">
    <name type="scientific">Clostridium luticellarii</name>
    <dbReference type="NCBI Taxonomy" id="1691940"/>
    <lineage>
        <taxon>Bacteria</taxon>
        <taxon>Bacillati</taxon>
        <taxon>Bacillota</taxon>
        <taxon>Clostridia</taxon>
        <taxon>Eubacteriales</taxon>
        <taxon>Clostridiaceae</taxon>
        <taxon>Clostridium</taxon>
    </lineage>
</organism>
<sequence>MDNESISEKKSKIPDDFFYIVKVNMDISGCKLNFKISDRDLLQLISCDDCMVKSICFDYKGGRKSVLECIISTKDLLKTYAFITYELKLLIIKTLLLIKNVKDLSIDDNISCAIENEKEAVERDIPIIPYSEKYLELVVEPANIKENEFTYIMKSFIKNYYRFDDSLFWMYVSYSVIGKSNVKNKFDFISQYSILWTAFNAFYSKIYPDKRDREAVEAIAKEEYVKEYFSCILKSPDKCKLLKEFCGETVVLRKDNNVSKKLEESMEKMDYDGIALNAVLCLYAIRNAVVHGYAKKESKLCRDAFEILNPLIKLSIINKVK</sequence>
<name>A0A2T0BMZ3_9CLOT</name>
<evidence type="ECO:0000313" key="2">
    <source>
        <dbReference type="Proteomes" id="UP000237798"/>
    </source>
</evidence>
<reference evidence="1 2" key="1">
    <citation type="submission" date="2018-03" db="EMBL/GenBank/DDBJ databases">
        <title>Genome sequence of Clostridium luticellarii DSM 29923.</title>
        <authorList>
            <person name="Poehlein A."/>
            <person name="Daniel R."/>
        </authorList>
    </citation>
    <scope>NUCLEOTIDE SEQUENCE [LARGE SCALE GENOMIC DNA]</scope>
    <source>
        <strain evidence="1 2">DSM 29923</strain>
    </source>
</reference>
<dbReference type="AlphaFoldDB" id="A0A2T0BMZ3"/>
<accession>A0A2T0BMZ3</accession>
<dbReference type="RefSeq" id="WP_106009406.1">
    <property type="nucleotide sequence ID" value="NZ_PVXP01000021.1"/>
</dbReference>
<gene>
    <name evidence="1" type="ORF">CLLU_18050</name>
</gene>
<comment type="caution">
    <text evidence="1">The sequence shown here is derived from an EMBL/GenBank/DDBJ whole genome shotgun (WGS) entry which is preliminary data.</text>
</comment>
<dbReference type="Proteomes" id="UP000237798">
    <property type="component" value="Unassembled WGS sequence"/>
</dbReference>
<evidence type="ECO:0000313" key="1">
    <source>
        <dbReference type="EMBL" id="PRR85249.1"/>
    </source>
</evidence>
<keyword evidence="2" id="KW-1185">Reference proteome</keyword>
<dbReference type="EMBL" id="PVXP01000021">
    <property type="protein sequence ID" value="PRR85249.1"/>
    <property type="molecule type" value="Genomic_DNA"/>
</dbReference>